<dbReference type="Proteomes" id="UP001054945">
    <property type="component" value="Unassembled WGS sequence"/>
</dbReference>
<dbReference type="AlphaFoldDB" id="A0AAV4SKZ9"/>
<comment type="caution">
    <text evidence="1">The sequence shown here is derived from an EMBL/GenBank/DDBJ whole genome shotgun (WGS) entry which is preliminary data.</text>
</comment>
<dbReference type="EMBL" id="BPLR01009856">
    <property type="protein sequence ID" value="GIY35093.1"/>
    <property type="molecule type" value="Genomic_DNA"/>
</dbReference>
<evidence type="ECO:0000313" key="2">
    <source>
        <dbReference type="Proteomes" id="UP001054945"/>
    </source>
</evidence>
<accession>A0AAV4SKZ9</accession>
<evidence type="ECO:0000313" key="1">
    <source>
        <dbReference type="EMBL" id="GIY35093.1"/>
    </source>
</evidence>
<organism evidence="1 2">
    <name type="scientific">Caerostris extrusa</name>
    <name type="common">Bark spider</name>
    <name type="synonym">Caerostris bankana</name>
    <dbReference type="NCBI Taxonomy" id="172846"/>
    <lineage>
        <taxon>Eukaryota</taxon>
        <taxon>Metazoa</taxon>
        <taxon>Ecdysozoa</taxon>
        <taxon>Arthropoda</taxon>
        <taxon>Chelicerata</taxon>
        <taxon>Arachnida</taxon>
        <taxon>Araneae</taxon>
        <taxon>Araneomorphae</taxon>
        <taxon>Entelegynae</taxon>
        <taxon>Araneoidea</taxon>
        <taxon>Araneidae</taxon>
        <taxon>Caerostris</taxon>
    </lineage>
</organism>
<protein>
    <submittedName>
        <fullName evidence="1">Uncharacterized protein</fullName>
    </submittedName>
</protein>
<name>A0AAV4SKZ9_CAEEX</name>
<gene>
    <name evidence="1" type="ORF">CEXT_691471</name>
</gene>
<reference evidence="1 2" key="1">
    <citation type="submission" date="2021-06" db="EMBL/GenBank/DDBJ databases">
        <title>Caerostris extrusa draft genome.</title>
        <authorList>
            <person name="Kono N."/>
            <person name="Arakawa K."/>
        </authorList>
    </citation>
    <scope>NUCLEOTIDE SEQUENCE [LARGE SCALE GENOMIC DNA]</scope>
</reference>
<proteinExistence type="predicted"/>
<keyword evidence="2" id="KW-1185">Reference proteome</keyword>
<sequence>MNNIQFLLPSRSNNNNNNKRASFVLCEKISRRNLVYSKADQKCLVNVSSIQSLQRQPIRIKNEIDSFPDKALRKKKVALKDSTPLRKLSTMSKDAADCTRTLTLRFATKATSADRRNYTGLSSYPSLYESGAE</sequence>